<dbReference type="Pfam" id="PF00583">
    <property type="entry name" value="Acetyltransf_1"/>
    <property type="match status" value="1"/>
</dbReference>
<dbReference type="EMBL" id="JBHUOJ010000032">
    <property type="protein sequence ID" value="MFD2834453.1"/>
    <property type="molecule type" value="Genomic_DNA"/>
</dbReference>
<protein>
    <submittedName>
        <fullName evidence="3">GNAT family N-acetyltransferase</fullName>
        <ecNumber evidence="3">2.3.-.-</ecNumber>
    </submittedName>
</protein>
<dbReference type="PANTHER" id="PTHR13947:SF37">
    <property type="entry name" value="LD18367P"/>
    <property type="match status" value="1"/>
</dbReference>
<dbReference type="RefSeq" id="WP_251738923.1">
    <property type="nucleotide sequence ID" value="NZ_JBHUOJ010000032.1"/>
</dbReference>
<dbReference type="EC" id="2.3.-.-" evidence="3"/>
<evidence type="ECO:0000259" key="2">
    <source>
        <dbReference type="PROSITE" id="PS51186"/>
    </source>
</evidence>
<dbReference type="GO" id="GO:0016746">
    <property type="term" value="F:acyltransferase activity"/>
    <property type="evidence" value="ECO:0007669"/>
    <property type="project" value="UniProtKB-KW"/>
</dbReference>
<keyword evidence="4" id="KW-1185">Reference proteome</keyword>
<name>A0ABW5X7A8_9FLAO</name>
<organism evidence="3 4">
    <name type="scientific">Christiangramia antarctica</name>
    <dbReference type="NCBI Taxonomy" id="2058158"/>
    <lineage>
        <taxon>Bacteria</taxon>
        <taxon>Pseudomonadati</taxon>
        <taxon>Bacteroidota</taxon>
        <taxon>Flavobacteriia</taxon>
        <taxon>Flavobacteriales</taxon>
        <taxon>Flavobacteriaceae</taxon>
        <taxon>Christiangramia</taxon>
    </lineage>
</organism>
<dbReference type="CDD" id="cd04301">
    <property type="entry name" value="NAT_SF"/>
    <property type="match status" value="1"/>
</dbReference>
<evidence type="ECO:0000313" key="3">
    <source>
        <dbReference type="EMBL" id="MFD2834453.1"/>
    </source>
</evidence>
<feature type="domain" description="N-acetyltransferase" evidence="2">
    <location>
        <begin position="1"/>
        <end position="152"/>
    </location>
</feature>
<dbReference type="InterPro" id="IPR050769">
    <property type="entry name" value="NAT_camello-type"/>
</dbReference>
<gene>
    <name evidence="3" type="ORF">ACFSYS_14265</name>
</gene>
<accession>A0ABW5X7A8</accession>
<evidence type="ECO:0000256" key="1">
    <source>
        <dbReference type="ARBA" id="ARBA00022679"/>
    </source>
</evidence>
<sequence>MEIITWNNKYAKDFKILNLQWLEEFFWVESYDEEVLGHPEKIIIRPGGNILFLKEGDEILGCLAFLKISEGVFELTKMAILKEQRGKQWGNYLLKEGIDFARSHSWRKLILYSNRKLENAIHLYRKYGFIEIAIEESNPYTRGDIKMELNLS</sequence>
<keyword evidence="1 3" id="KW-0808">Transferase</keyword>
<dbReference type="Gene3D" id="3.40.630.30">
    <property type="match status" value="1"/>
</dbReference>
<comment type="caution">
    <text evidence="3">The sequence shown here is derived from an EMBL/GenBank/DDBJ whole genome shotgun (WGS) entry which is preliminary data.</text>
</comment>
<dbReference type="PANTHER" id="PTHR13947">
    <property type="entry name" value="GNAT FAMILY N-ACETYLTRANSFERASE"/>
    <property type="match status" value="1"/>
</dbReference>
<proteinExistence type="predicted"/>
<dbReference type="PROSITE" id="PS51186">
    <property type="entry name" value="GNAT"/>
    <property type="match status" value="1"/>
</dbReference>
<dbReference type="InterPro" id="IPR000182">
    <property type="entry name" value="GNAT_dom"/>
</dbReference>
<dbReference type="Proteomes" id="UP001597438">
    <property type="component" value="Unassembled WGS sequence"/>
</dbReference>
<reference evidence="4" key="1">
    <citation type="journal article" date="2019" name="Int. J. Syst. Evol. Microbiol.">
        <title>The Global Catalogue of Microorganisms (GCM) 10K type strain sequencing project: providing services to taxonomists for standard genome sequencing and annotation.</title>
        <authorList>
            <consortium name="The Broad Institute Genomics Platform"/>
            <consortium name="The Broad Institute Genome Sequencing Center for Infectious Disease"/>
            <person name="Wu L."/>
            <person name="Ma J."/>
        </authorList>
    </citation>
    <scope>NUCLEOTIDE SEQUENCE [LARGE SCALE GENOMIC DNA]</scope>
    <source>
        <strain evidence="4">KCTC 52925</strain>
    </source>
</reference>
<keyword evidence="3" id="KW-0012">Acyltransferase</keyword>
<dbReference type="InterPro" id="IPR016181">
    <property type="entry name" value="Acyl_CoA_acyltransferase"/>
</dbReference>
<evidence type="ECO:0000313" key="4">
    <source>
        <dbReference type="Proteomes" id="UP001597438"/>
    </source>
</evidence>
<dbReference type="SUPFAM" id="SSF55729">
    <property type="entry name" value="Acyl-CoA N-acyltransferases (Nat)"/>
    <property type="match status" value="1"/>
</dbReference>